<gene>
    <name evidence="2" type="ORF">HP507_12200</name>
</gene>
<dbReference type="RefSeq" id="WP_175352062.1">
    <property type="nucleotide sequence ID" value="NZ_BAAAWQ010000001.1"/>
</dbReference>
<evidence type="ECO:0000313" key="3">
    <source>
        <dbReference type="Proteomes" id="UP000573001"/>
    </source>
</evidence>
<evidence type="ECO:0000313" key="2">
    <source>
        <dbReference type="EMBL" id="NUU14589.1"/>
    </source>
</evidence>
<keyword evidence="1" id="KW-0812">Transmembrane</keyword>
<dbReference type="Proteomes" id="UP000573001">
    <property type="component" value="Unassembled WGS sequence"/>
</dbReference>
<reference evidence="2 3" key="1">
    <citation type="submission" date="2020-05" db="EMBL/GenBank/DDBJ databases">
        <title>Genome Sequencing of Type Strains.</title>
        <authorList>
            <person name="Lemaire J.F."/>
            <person name="Inderbitzin P."/>
            <person name="Gregorio O.A."/>
            <person name="Collins S.B."/>
            <person name="Wespe N."/>
            <person name="Knight-Connoni V."/>
        </authorList>
    </citation>
    <scope>NUCLEOTIDE SEQUENCE [LARGE SCALE GENOMIC DNA]</scope>
    <source>
        <strain evidence="2 3">ATCC 19096</strain>
    </source>
</reference>
<dbReference type="EMBL" id="JABMCE010000082">
    <property type="protein sequence ID" value="NUU14589.1"/>
    <property type="molecule type" value="Genomic_DNA"/>
</dbReference>
<comment type="caution">
    <text evidence="2">The sequence shown here is derived from an EMBL/GenBank/DDBJ whole genome shotgun (WGS) entry which is preliminary data.</text>
</comment>
<evidence type="ECO:0000256" key="1">
    <source>
        <dbReference type="SAM" id="Phobius"/>
    </source>
</evidence>
<proteinExistence type="predicted"/>
<accession>A0ABX2MAA7</accession>
<protein>
    <submittedName>
        <fullName evidence="2">Uncharacterized protein</fullName>
    </submittedName>
</protein>
<sequence>MTQSRTTIDVYPTRVRSSYSYDPDLYAAPRPFRRAQAYPWWIWVVGPLLTVGVVFVMLQVA</sequence>
<keyword evidence="3" id="KW-1185">Reference proteome</keyword>
<keyword evidence="1" id="KW-1133">Transmembrane helix</keyword>
<name>A0ABX2MAA7_9MICO</name>
<feature type="transmembrane region" description="Helical" evidence="1">
    <location>
        <begin position="40"/>
        <end position="58"/>
    </location>
</feature>
<organism evidence="2 3">
    <name type="scientific">Curtobacterium pusillum</name>
    <dbReference type="NCBI Taxonomy" id="69373"/>
    <lineage>
        <taxon>Bacteria</taxon>
        <taxon>Bacillati</taxon>
        <taxon>Actinomycetota</taxon>
        <taxon>Actinomycetes</taxon>
        <taxon>Micrococcales</taxon>
        <taxon>Microbacteriaceae</taxon>
        <taxon>Curtobacterium</taxon>
    </lineage>
</organism>
<keyword evidence="1" id="KW-0472">Membrane</keyword>